<dbReference type="EMBL" id="JAUCMV010000002">
    <property type="protein sequence ID" value="KAK0418973.1"/>
    <property type="molecule type" value="Genomic_DNA"/>
</dbReference>
<protein>
    <submittedName>
        <fullName evidence="2">Uncharacterized protein</fullName>
    </submittedName>
</protein>
<reference evidence="2" key="1">
    <citation type="submission" date="2023-06" db="EMBL/GenBank/DDBJ databases">
        <title>Genomic analysis of the entomopathogenic nematode Steinernema hermaphroditum.</title>
        <authorList>
            <person name="Schwarz E.M."/>
            <person name="Heppert J.K."/>
            <person name="Baniya A."/>
            <person name="Schwartz H.T."/>
            <person name="Tan C.-H."/>
            <person name="Antoshechkin I."/>
            <person name="Sternberg P.W."/>
            <person name="Goodrich-Blair H."/>
            <person name="Dillman A.R."/>
        </authorList>
    </citation>
    <scope>NUCLEOTIDE SEQUENCE</scope>
    <source>
        <strain evidence="2">PS9179</strain>
        <tissue evidence="2">Whole animal</tissue>
    </source>
</reference>
<evidence type="ECO:0000256" key="1">
    <source>
        <dbReference type="SAM" id="MobiDB-lite"/>
    </source>
</evidence>
<name>A0AA39I702_9BILA</name>
<feature type="compositionally biased region" description="Polar residues" evidence="1">
    <location>
        <begin position="68"/>
        <end position="77"/>
    </location>
</feature>
<accession>A0AA39I702</accession>
<organism evidence="2 3">
    <name type="scientific">Steinernema hermaphroditum</name>
    <dbReference type="NCBI Taxonomy" id="289476"/>
    <lineage>
        <taxon>Eukaryota</taxon>
        <taxon>Metazoa</taxon>
        <taxon>Ecdysozoa</taxon>
        <taxon>Nematoda</taxon>
        <taxon>Chromadorea</taxon>
        <taxon>Rhabditida</taxon>
        <taxon>Tylenchina</taxon>
        <taxon>Panagrolaimomorpha</taxon>
        <taxon>Strongyloidoidea</taxon>
        <taxon>Steinernematidae</taxon>
        <taxon>Steinernema</taxon>
    </lineage>
</organism>
<feature type="compositionally biased region" description="Acidic residues" evidence="1">
    <location>
        <begin position="118"/>
        <end position="135"/>
    </location>
</feature>
<evidence type="ECO:0000313" key="2">
    <source>
        <dbReference type="EMBL" id="KAK0418973.1"/>
    </source>
</evidence>
<dbReference type="AlphaFoldDB" id="A0AA39I702"/>
<keyword evidence="3" id="KW-1185">Reference proteome</keyword>
<dbReference type="Proteomes" id="UP001175271">
    <property type="component" value="Unassembled WGS sequence"/>
</dbReference>
<sequence>MCENTESQRMSPNQRDAIGMLTKMPSVSAVMSCFSEQAIDKLILEELMRDETDMEPSQDPVTEVKMEPQSSPLSATQETHEYSNESNSDALVDKHHLLEDGPQPMEGTNERNVPDDAMSVDDSELESESEDEEEDWSGKSQAGSEDFTRRDWSLEATEEQSLGTGPQGDSTSSSSSDTVTGGSPTPTSTRAPSSPVNPNPNPTINIFIGQFYMLPEGVHRSWPNVEWRPVVSHHPTISYVFEQAALIQQQQQQAQAAPQPNDDRRNSV</sequence>
<feature type="compositionally biased region" description="Low complexity" evidence="1">
    <location>
        <begin position="163"/>
        <end position="194"/>
    </location>
</feature>
<proteinExistence type="predicted"/>
<gene>
    <name evidence="2" type="ORF">QR680_013883</name>
</gene>
<comment type="caution">
    <text evidence="2">The sequence shown here is derived from an EMBL/GenBank/DDBJ whole genome shotgun (WGS) entry which is preliminary data.</text>
</comment>
<feature type="region of interest" description="Disordered" evidence="1">
    <location>
        <begin position="46"/>
        <end position="202"/>
    </location>
</feature>
<evidence type="ECO:0000313" key="3">
    <source>
        <dbReference type="Proteomes" id="UP001175271"/>
    </source>
</evidence>